<protein>
    <submittedName>
        <fullName evidence="2">VOC family protein</fullName>
    </submittedName>
</protein>
<dbReference type="PROSITE" id="PS51819">
    <property type="entry name" value="VOC"/>
    <property type="match status" value="1"/>
</dbReference>
<evidence type="ECO:0000313" key="2">
    <source>
        <dbReference type="EMBL" id="MBU3863120.1"/>
    </source>
</evidence>
<comment type="caution">
    <text evidence="2">The sequence shown here is derived from an EMBL/GenBank/DDBJ whole genome shotgun (WGS) entry which is preliminary data.</text>
</comment>
<dbReference type="EMBL" id="JAHLEM010000025">
    <property type="protein sequence ID" value="MBU3863120.1"/>
    <property type="molecule type" value="Genomic_DNA"/>
</dbReference>
<proteinExistence type="predicted"/>
<sequence length="161" mass="17615">MNVEADIPGFVGVHHLKLPVRDLARSEAWYGRTLGYRRVAEFVERGVLIEVVLSHPAGGPDLALRLDPGRAEAAAGFDYFAIAVPDSAAIEALAARLEALGEPHGGVWRGLRGWLLPLLHDPDGHEVRFYTIEEHTSRAPGEVMRMVDPQEDAEQVRPAAP</sequence>
<feature type="domain" description="VOC" evidence="1">
    <location>
        <begin position="12"/>
        <end position="132"/>
    </location>
</feature>
<accession>A0ABS6C895</accession>
<dbReference type="CDD" id="cd06587">
    <property type="entry name" value="VOC"/>
    <property type="match status" value="1"/>
</dbReference>
<dbReference type="InterPro" id="IPR037523">
    <property type="entry name" value="VOC_core"/>
</dbReference>
<organism evidence="2 3">
    <name type="scientific">Streptomyces niphimycinicus</name>
    <dbReference type="NCBI Taxonomy" id="2842201"/>
    <lineage>
        <taxon>Bacteria</taxon>
        <taxon>Bacillati</taxon>
        <taxon>Actinomycetota</taxon>
        <taxon>Actinomycetes</taxon>
        <taxon>Kitasatosporales</taxon>
        <taxon>Streptomycetaceae</taxon>
        <taxon>Streptomyces</taxon>
    </lineage>
</organism>
<dbReference type="RefSeq" id="WP_216339916.1">
    <property type="nucleotide sequence ID" value="NZ_JAHLEM010000025.1"/>
</dbReference>
<reference evidence="2 3" key="1">
    <citation type="submission" date="2021-06" db="EMBL/GenBank/DDBJ databases">
        <authorList>
            <person name="Pan X."/>
        </authorList>
    </citation>
    <scope>NUCLEOTIDE SEQUENCE [LARGE SCALE GENOMIC DNA]</scope>
    <source>
        <strain evidence="2 3">4503</strain>
    </source>
</reference>
<evidence type="ECO:0000313" key="3">
    <source>
        <dbReference type="Proteomes" id="UP000720508"/>
    </source>
</evidence>
<name>A0ABS6C895_9ACTN</name>
<dbReference type="Proteomes" id="UP000720508">
    <property type="component" value="Unassembled WGS sequence"/>
</dbReference>
<gene>
    <name evidence="2" type="ORF">KN815_03095</name>
</gene>
<dbReference type="InterPro" id="IPR004360">
    <property type="entry name" value="Glyas_Fos-R_dOase_dom"/>
</dbReference>
<dbReference type="Pfam" id="PF00903">
    <property type="entry name" value="Glyoxalase"/>
    <property type="match status" value="1"/>
</dbReference>
<evidence type="ECO:0000259" key="1">
    <source>
        <dbReference type="PROSITE" id="PS51819"/>
    </source>
</evidence>
<keyword evidence="3" id="KW-1185">Reference proteome</keyword>